<evidence type="ECO:0000313" key="2">
    <source>
        <dbReference type="EMBL" id="MBY0758156.1"/>
    </source>
</evidence>
<reference evidence="2 3" key="1">
    <citation type="journal article" date="2020" name="New Microbes New Infect">
        <title>Sellimonas caecigallum sp. nov., description and genome sequence of a new member of the Sellimonas genus isolated from the cecum of feral chicken.</title>
        <authorList>
            <person name="Wongkuna S."/>
            <person name="Ghimire S."/>
            <person name="Antony L."/>
            <person name="Chankhamhaengdecha S."/>
            <person name="Janvilisri T."/>
            <person name="Scaria J."/>
        </authorList>
    </citation>
    <scope>NUCLEOTIDE SEQUENCE [LARGE SCALE GENOMIC DNA]</scope>
    <source>
        <strain evidence="2 3">SW451</strain>
    </source>
</reference>
<sequence length="431" mass="47240">MKKKRVLALLLASVMTLGLAACGSSDDSKKESKKDDNKLTIWAWDEAFNIKAANVAADMYKEDHSDAEIEVVTMAQDDIVAKLNTSLSSQSYDGLPDIVLIEDYRIQGYLNAYEDEFADLSDIAKPEDFAAYKTGVNQKDGKMYGIPFDSGVAAVFYRTDYIEQAGYTKEDMQNLTWDKYIEIGKAVKEKTGKAMLTLDPSDIGQIRMMMQSAGTWYTDEDGKVNIAGNQGLKDAINTYKKLVDAGITETVSDWDQFVGAFNSGDVATVPTGCWISPSVLGAEDQSGKWAIAPFPKMAENADSVNASSIGGGWYVLKNVGNEDLAKDFLKETFASNVDLMNQLATDINLVSTLKAASSAENYSKGVEFYGGQEIFKDFAAWTNEVPTVNYGENTYEIEDLMTEVVQAILGGADIDKTLEEYQTQIESVVAN</sequence>
<dbReference type="PANTHER" id="PTHR43649">
    <property type="entry name" value="ARABINOSE-BINDING PROTEIN-RELATED"/>
    <property type="match status" value="1"/>
</dbReference>
<feature type="signal peptide" evidence="1">
    <location>
        <begin position="1"/>
        <end position="20"/>
    </location>
</feature>
<dbReference type="RefSeq" id="WP_221919401.1">
    <property type="nucleotide sequence ID" value="NZ_CP173660.1"/>
</dbReference>
<accession>A0ABS7L543</accession>
<dbReference type="SUPFAM" id="SSF53850">
    <property type="entry name" value="Periplasmic binding protein-like II"/>
    <property type="match status" value="1"/>
</dbReference>
<keyword evidence="3" id="KW-1185">Reference proteome</keyword>
<dbReference type="InterPro" id="IPR050490">
    <property type="entry name" value="Bact_solute-bd_prot1"/>
</dbReference>
<dbReference type="Pfam" id="PF13416">
    <property type="entry name" value="SBP_bac_8"/>
    <property type="match status" value="1"/>
</dbReference>
<gene>
    <name evidence="2" type="ORF">FLB61_03415</name>
</gene>
<dbReference type="EMBL" id="VIRV01000002">
    <property type="protein sequence ID" value="MBY0758156.1"/>
    <property type="molecule type" value="Genomic_DNA"/>
</dbReference>
<feature type="chain" id="PRO_5045600732" evidence="1">
    <location>
        <begin position="21"/>
        <end position="431"/>
    </location>
</feature>
<comment type="caution">
    <text evidence="2">The sequence shown here is derived from an EMBL/GenBank/DDBJ whole genome shotgun (WGS) entry which is preliminary data.</text>
</comment>
<proteinExistence type="predicted"/>
<dbReference type="Gene3D" id="3.40.190.10">
    <property type="entry name" value="Periplasmic binding protein-like II"/>
    <property type="match status" value="1"/>
</dbReference>
<protein>
    <submittedName>
        <fullName evidence="2">Extracellular solute-binding protein</fullName>
    </submittedName>
</protein>
<keyword evidence="1" id="KW-0732">Signal</keyword>
<evidence type="ECO:0000256" key="1">
    <source>
        <dbReference type="SAM" id="SignalP"/>
    </source>
</evidence>
<name>A0ABS7L543_9FIRM</name>
<dbReference type="PROSITE" id="PS51257">
    <property type="entry name" value="PROKAR_LIPOPROTEIN"/>
    <property type="match status" value="1"/>
</dbReference>
<dbReference type="InterPro" id="IPR006059">
    <property type="entry name" value="SBP"/>
</dbReference>
<dbReference type="PANTHER" id="PTHR43649:SF32">
    <property type="entry name" value="SUGAR BINDING SECRETED PROTEIN"/>
    <property type="match status" value="1"/>
</dbReference>
<dbReference type="Proteomes" id="UP000779049">
    <property type="component" value="Unassembled WGS sequence"/>
</dbReference>
<organism evidence="2 3">
    <name type="scientific">Sellimonas caecigallum</name>
    <dbReference type="NCBI Taxonomy" id="2592333"/>
    <lineage>
        <taxon>Bacteria</taxon>
        <taxon>Bacillati</taxon>
        <taxon>Bacillota</taxon>
        <taxon>Clostridia</taxon>
        <taxon>Lachnospirales</taxon>
        <taxon>Lachnospiraceae</taxon>
        <taxon>Sellimonas</taxon>
    </lineage>
</organism>
<evidence type="ECO:0000313" key="3">
    <source>
        <dbReference type="Proteomes" id="UP000779049"/>
    </source>
</evidence>